<gene>
    <name evidence="7" type="ORF">I4J89_45340</name>
</gene>
<organism evidence="7 8">
    <name type="scientific">Actinoplanes aureus</name>
    <dbReference type="NCBI Taxonomy" id="2792083"/>
    <lineage>
        <taxon>Bacteria</taxon>
        <taxon>Bacillati</taxon>
        <taxon>Actinomycetota</taxon>
        <taxon>Actinomycetes</taxon>
        <taxon>Micromonosporales</taxon>
        <taxon>Micromonosporaceae</taxon>
        <taxon>Actinoplanes</taxon>
    </lineage>
</organism>
<feature type="domain" description="Dynamin N-terminal" evidence="6">
    <location>
        <begin position="68"/>
        <end position="226"/>
    </location>
</feature>
<comment type="caution">
    <text evidence="7">The sequence shown here is derived from an EMBL/GenBank/DDBJ whole genome shotgun (WGS) entry which is preliminary data.</text>
</comment>
<dbReference type="InterPro" id="IPR027417">
    <property type="entry name" value="P-loop_NTPase"/>
</dbReference>
<keyword evidence="4" id="KW-0342">GTP-binding</keyword>
<dbReference type="GO" id="GO:0016020">
    <property type="term" value="C:membrane"/>
    <property type="evidence" value="ECO:0007669"/>
    <property type="project" value="UniProtKB-SubCell"/>
</dbReference>
<keyword evidence="8" id="KW-1185">Reference proteome</keyword>
<accession>A0A931G2Y5</accession>
<dbReference type="Gene3D" id="3.40.50.300">
    <property type="entry name" value="P-loop containing nucleotide triphosphate hydrolases"/>
    <property type="match status" value="1"/>
</dbReference>
<evidence type="ECO:0000259" key="6">
    <source>
        <dbReference type="Pfam" id="PF00350"/>
    </source>
</evidence>
<dbReference type="PANTHER" id="PTHR10465">
    <property type="entry name" value="TRANSMEMBRANE GTPASE FZO1"/>
    <property type="match status" value="1"/>
</dbReference>
<evidence type="ECO:0000256" key="1">
    <source>
        <dbReference type="ARBA" id="ARBA00004370"/>
    </source>
</evidence>
<dbReference type="SUPFAM" id="SSF52540">
    <property type="entry name" value="P-loop containing nucleoside triphosphate hydrolases"/>
    <property type="match status" value="1"/>
</dbReference>
<dbReference type="Proteomes" id="UP000598146">
    <property type="component" value="Unassembled WGS sequence"/>
</dbReference>
<dbReference type="AlphaFoldDB" id="A0A931G2Y5"/>
<evidence type="ECO:0000313" key="7">
    <source>
        <dbReference type="EMBL" id="MBG0568665.1"/>
    </source>
</evidence>
<dbReference type="InterPro" id="IPR027094">
    <property type="entry name" value="Mitofusin_fam"/>
</dbReference>
<evidence type="ECO:0000256" key="4">
    <source>
        <dbReference type="ARBA" id="ARBA00023134"/>
    </source>
</evidence>
<dbReference type="EMBL" id="JADQTO010000042">
    <property type="protein sequence ID" value="MBG0568665.1"/>
    <property type="molecule type" value="Genomic_DNA"/>
</dbReference>
<comment type="subcellular location">
    <subcellularLocation>
        <location evidence="1">Membrane</location>
    </subcellularLocation>
</comment>
<keyword evidence="3" id="KW-0378">Hydrolase</keyword>
<dbReference type="Pfam" id="PF00350">
    <property type="entry name" value="Dynamin_N"/>
    <property type="match status" value="1"/>
</dbReference>
<evidence type="ECO:0000256" key="3">
    <source>
        <dbReference type="ARBA" id="ARBA00022801"/>
    </source>
</evidence>
<protein>
    <submittedName>
        <fullName evidence="7">Dynamin family protein</fullName>
    </submittedName>
</protein>
<name>A0A931G2Y5_9ACTN</name>
<dbReference type="RefSeq" id="WP_196420435.1">
    <property type="nucleotide sequence ID" value="NZ_JADQTO010000042.1"/>
</dbReference>
<dbReference type="GO" id="GO:0003924">
    <property type="term" value="F:GTPase activity"/>
    <property type="evidence" value="ECO:0007669"/>
    <property type="project" value="InterPro"/>
</dbReference>
<dbReference type="InterPro" id="IPR045063">
    <property type="entry name" value="Dynamin_N"/>
</dbReference>
<keyword evidence="5" id="KW-0472">Membrane</keyword>
<sequence>MTVPEGMPIGPSASRTDIYQFLAFARQVLRESAHLDARWERSVPVTFEQAEQSIKVQAERYADPFRLSVVGEFKAGKSSMINALIGRPGLVPQAIVPTTGAVTEIWGASPERGEVIARDGRVIFSGSVQDAAVYADQRSDMGRKYSGAGVRVKLTIDSPLLHNLIIVDTPGLGANDHDDEVTIESLKLTDAAVLVVNGLRPGGEEAERLAERLRIEKRRMIAVVTRMDQVGEREDAIEGTRAAFPDVIEGDPIGFDTPGVLAAQQELEAARAAGDESRTAQAERDLEAAGLVELRDRLRESLVTGPAVGQRLDRVVTTVTSDLGRLSQDAAGMAGLREGQARALETEVTEIAGQIDKILRPRREYIDAKIGEIVDLHVGAYMAQMAEAVDVYIDRVADAGVLGSAKVLWNMRDKEVEEEYRQDLVDKFKTIFPDELAEVAVDRISREIHHVLEGEWREALRDVRAAGGGGSFDPGDLVDQITDHLRRLAVSLAVDGALLIMLFNPGGMLFELALLALSAKAGNNVLRRGPARIQRIKRQARIQLLGQQQIFAHKTAKPFYALNAQTFDGLVQQTRTAAGGKDAERLGLVQEAEQWKSAILQIGRLTKDARQLRTGDAA</sequence>
<evidence type="ECO:0000256" key="2">
    <source>
        <dbReference type="ARBA" id="ARBA00022741"/>
    </source>
</evidence>
<dbReference type="PANTHER" id="PTHR10465:SF0">
    <property type="entry name" value="SARCALUMENIN"/>
    <property type="match status" value="1"/>
</dbReference>
<evidence type="ECO:0000313" key="8">
    <source>
        <dbReference type="Proteomes" id="UP000598146"/>
    </source>
</evidence>
<evidence type="ECO:0000256" key="5">
    <source>
        <dbReference type="ARBA" id="ARBA00023136"/>
    </source>
</evidence>
<reference evidence="7" key="1">
    <citation type="submission" date="2020-11" db="EMBL/GenBank/DDBJ databases">
        <title>Isolation and identification of active actinomycetes.</title>
        <authorList>
            <person name="Sun X."/>
        </authorList>
    </citation>
    <scope>NUCLEOTIDE SEQUENCE</scope>
    <source>
        <strain evidence="7">NEAU-A11</strain>
    </source>
</reference>
<keyword evidence="2" id="KW-0547">Nucleotide-binding</keyword>
<proteinExistence type="predicted"/>
<dbReference type="GO" id="GO:0005525">
    <property type="term" value="F:GTP binding"/>
    <property type="evidence" value="ECO:0007669"/>
    <property type="project" value="UniProtKB-KW"/>
</dbReference>